<organism evidence="2 3">
    <name type="scientific">Miscanthus lutarioriparius</name>
    <dbReference type="NCBI Taxonomy" id="422564"/>
    <lineage>
        <taxon>Eukaryota</taxon>
        <taxon>Viridiplantae</taxon>
        <taxon>Streptophyta</taxon>
        <taxon>Embryophyta</taxon>
        <taxon>Tracheophyta</taxon>
        <taxon>Spermatophyta</taxon>
        <taxon>Magnoliopsida</taxon>
        <taxon>Liliopsida</taxon>
        <taxon>Poales</taxon>
        <taxon>Poaceae</taxon>
        <taxon>PACMAD clade</taxon>
        <taxon>Panicoideae</taxon>
        <taxon>Andropogonodae</taxon>
        <taxon>Andropogoneae</taxon>
        <taxon>Saccharinae</taxon>
        <taxon>Miscanthus</taxon>
    </lineage>
</organism>
<dbReference type="GO" id="GO:0008270">
    <property type="term" value="F:zinc ion binding"/>
    <property type="evidence" value="ECO:0007669"/>
    <property type="project" value="TreeGrafter"/>
</dbReference>
<evidence type="ECO:0000313" key="2">
    <source>
        <dbReference type="EMBL" id="CAD6206342.1"/>
    </source>
</evidence>
<keyword evidence="3" id="KW-1185">Reference proteome</keyword>
<sequence>MTTRPHQAITLSLRGLGLPHKGFHSSRRTTTMEDLHSSTRISVEIYVLMTGEDVASLGPQEVTKTHQLFDWAKKSDRGLLLFINEANAFLCE</sequence>
<dbReference type="EMBL" id="CAJGYO010000001">
    <property type="protein sequence ID" value="CAD6206342.1"/>
    <property type="molecule type" value="Genomic_DNA"/>
</dbReference>
<dbReference type="Proteomes" id="UP000604825">
    <property type="component" value="Unassembled WGS sequence"/>
</dbReference>
<accession>A0A811MBX5</accession>
<keyword evidence="1" id="KW-0175">Coiled coil</keyword>
<dbReference type="GO" id="GO:0007005">
    <property type="term" value="P:mitochondrion organization"/>
    <property type="evidence" value="ECO:0007669"/>
    <property type="project" value="TreeGrafter"/>
</dbReference>
<protein>
    <recommendedName>
        <fullName evidence="4">ATPase AAA-type core domain-containing protein</fullName>
    </recommendedName>
</protein>
<dbReference type="PANTHER" id="PTHR23075">
    <property type="entry name" value="PUTATIVE ATP-ASE"/>
    <property type="match status" value="1"/>
</dbReference>
<reference evidence="2" key="1">
    <citation type="submission" date="2020-10" db="EMBL/GenBank/DDBJ databases">
        <authorList>
            <person name="Han B."/>
            <person name="Lu T."/>
            <person name="Zhao Q."/>
            <person name="Huang X."/>
            <person name="Zhao Y."/>
        </authorList>
    </citation>
    <scope>NUCLEOTIDE SEQUENCE</scope>
</reference>
<comment type="caution">
    <text evidence="2">The sequence shown here is derived from an EMBL/GenBank/DDBJ whole genome shotgun (WGS) entry which is preliminary data.</text>
</comment>
<evidence type="ECO:0008006" key="4">
    <source>
        <dbReference type="Google" id="ProtNLM"/>
    </source>
</evidence>
<name>A0A811MBX5_9POAL</name>
<proteinExistence type="predicted"/>
<evidence type="ECO:0000256" key="1">
    <source>
        <dbReference type="ARBA" id="ARBA00023054"/>
    </source>
</evidence>
<dbReference type="AlphaFoldDB" id="A0A811MBX5"/>
<dbReference type="PANTHER" id="PTHR23075:SF0">
    <property type="entry name" value="ATPASE FAMILY AAA DOMAIN-CONTAINING PROTEIN 3"/>
    <property type="match status" value="1"/>
</dbReference>
<dbReference type="GO" id="GO:0005739">
    <property type="term" value="C:mitochondrion"/>
    <property type="evidence" value="ECO:0007669"/>
    <property type="project" value="TreeGrafter"/>
</dbReference>
<evidence type="ECO:0000313" key="3">
    <source>
        <dbReference type="Proteomes" id="UP000604825"/>
    </source>
</evidence>
<dbReference type="OrthoDB" id="199596at2759"/>
<gene>
    <name evidence="2" type="ORF">NCGR_LOCUS4066</name>
</gene>